<dbReference type="EMBL" id="JARBHB010000002">
    <property type="protein sequence ID" value="KAJ8893352.1"/>
    <property type="molecule type" value="Genomic_DNA"/>
</dbReference>
<dbReference type="PANTHER" id="PTHR46599">
    <property type="entry name" value="PIGGYBAC TRANSPOSABLE ELEMENT-DERIVED PROTEIN 4"/>
    <property type="match status" value="1"/>
</dbReference>
<dbReference type="Pfam" id="PF13843">
    <property type="entry name" value="DDE_Tnp_1_7"/>
    <property type="match status" value="1"/>
</dbReference>
<evidence type="ECO:0000313" key="3">
    <source>
        <dbReference type="Proteomes" id="UP001159363"/>
    </source>
</evidence>
<evidence type="ECO:0000259" key="1">
    <source>
        <dbReference type="Pfam" id="PF13843"/>
    </source>
</evidence>
<gene>
    <name evidence="2" type="ORF">PR048_005943</name>
</gene>
<dbReference type="PANTHER" id="PTHR46599:SF3">
    <property type="entry name" value="PIGGYBAC TRANSPOSABLE ELEMENT-DERIVED PROTEIN 4"/>
    <property type="match status" value="1"/>
</dbReference>
<protein>
    <recommendedName>
        <fullName evidence="1">PiggyBac transposable element-derived protein domain-containing protein</fullName>
    </recommendedName>
</protein>
<keyword evidence="3" id="KW-1185">Reference proteome</keyword>
<feature type="domain" description="PiggyBac transposable element-derived protein" evidence="1">
    <location>
        <begin position="15"/>
        <end position="208"/>
    </location>
</feature>
<accession>A0ABQ9I9M0</accession>
<dbReference type="InterPro" id="IPR029526">
    <property type="entry name" value="PGBD"/>
</dbReference>
<evidence type="ECO:0000313" key="2">
    <source>
        <dbReference type="EMBL" id="KAJ8893352.1"/>
    </source>
</evidence>
<name>A0ABQ9I9M0_9NEOP</name>
<organism evidence="2 3">
    <name type="scientific">Dryococelus australis</name>
    <dbReference type="NCBI Taxonomy" id="614101"/>
    <lineage>
        <taxon>Eukaryota</taxon>
        <taxon>Metazoa</taxon>
        <taxon>Ecdysozoa</taxon>
        <taxon>Arthropoda</taxon>
        <taxon>Hexapoda</taxon>
        <taxon>Insecta</taxon>
        <taxon>Pterygota</taxon>
        <taxon>Neoptera</taxon>
        <taxon>Polyneoptera</taxon>
        <taxon>Phasmatodea</taxon>
        <taxon>Verophasmatodea</taxon>
        <taxon>Anareolatae</taxon>
        <taxon>Phasmatidae</taxon>
        <taxon>Eurycanthinae</taxon>
        <taxon>Dryococelus</taxon>
    </lineage>
</organism>
<reference evidence="2 3" key="1">
    <citation type="submission" date="2023-02" db="EMBL/GenBank/DDBJ databases">
        <title>LHISI_Scaffold_Assembly.</title>
        <authorList>
            <person name="Stuart O.P."/>
            <person name="Cleave R."/>
            <person name="Magrath M.J.L."/>
            <person name="Mikheyev A.S."/>
        </authorList>
    </citation>
    <scope>NUCLEOTIDE SEQUENCE [LARGE SCALE GENOMIC DNA]</scope>
    <source>
        <strain evidence="2">Daus_M_001</strain>
        <tissue evidence="2">Leg muscle</tissue>
    </source>
</reference>
<sequence>MLQLMNCLFPSESGEAYIPSKPAKYVLKARILTDSKPYFVYSVYLYCGKGTEGLTLTPEWRIVRLCKPIVNSNRNTTCDNWYIYIQLVEELRNMRLALVGTMIKNIKEIPNEFLSLNKRTSGFTNNTTLLSHVPKILKTVLQISTMHHSLEVGHETNILEIIAHYKKTEGGVDTVDEKCSKYCSSQRTRYWRMGLFLHLLDMSSLNAFIVTNYYETDITFMKAQGKQLTQYALQERFVNARLPRELRMAVERVLRTDMKPN</sequence>
<proteinExistence type="predicted"/>
<dbReference type="Proteomes" id="UP001159363">
    <property type="component" value="Chromosome 2"/>
</dbReference>
<comment type="caution">
    <text evidence="2">The sequence shown here is derived from an EMBL/GenBank/DDBJ whole genome shotgun (WGS) entry which is preliminary data.</text>
</comment>